<keyword evidence="1" id="KW-0472">Membrane</keyword>
<dbReference type="Pfam" id="PF03647">
    <property type="entry name" value="Tmemb_14"/>
    <property type="match status" value="1"/>
</dbReference>
<accession>A0A139ASB0</accession>
<reference evidence="2 3" key="1">
    <citation type="journal article" date="2015" name="Genome Biol. Evol.">
        <title>Phylogenomic analyses indicate that early fungi evolved digesting cell walls of algal ancestors of land plants.</title>
        <authorList>
            <person name="Chang Y."/>
            <person name="Wang S."/>
            <person name="Sekimoto S."/>
            <person name="Aerts A.L."/>
            <person name="Choi C."/>
            <person name="Clum A."/>
            <person name="LaButti K.M."/>
            <person name="Lindquist E.A."/>
            <person name="Yee Ngan C."/>
            <person name="Ohm R.A."/>
            <person name="Salamov A.A."/>
            <person name="Grigoriev I.V."/>
            <person name="Spatafora J.W."/>
            <person name="Berbee M.L."/>
        </authorList>
    </citation>
    <scope>NUCLEOTIDE SEQUENCE [LARGE SCALE GENOMIC DNA]</scope>
    <source>
        <strain evidence="2 3">JEL478</strain>
    </source>
</reference>
<dbReference type="OrthoDB" id="10626780at2759"/>
<feature type="transmembrane region" description="Helical" evidence="1">
    <location>
        <begin position="54"/>
        <end position="72"/>
    </location>
</feature>
<dbReference type="AlphaFoldDB" id="A0A139ASB0"/>
<dbReference type="Proteomes" id="UP000070544">
    <property type="component" value="Unassembled WGS sequence"/>
</dbReference>
<dbReference type="EMBL" id="KQ965738">
    <property type="protein sequence ID" value="KXS19640.1"/>
    <property type="molecule type" value="Genomic_DNA"/>
</dbReference>
<feature type="transmembrane region" description="Helical" evidence="1">
    <location>
        <begin position="110"/>
        <end position="127"/>
    </location>
</feature>
<proteinExistence type="predicted"/>
<evidence type="ECO:0000256" key="1">
    <source>
        <dbReference type="SAM" id="Phobius"/>
    </source>
</evidence>
<feature type="transmembrane region" description="Helical" evidence="1">
    <location>
        <begin position="84"/>
        <end position="104"/>
    </location>
</feature>
<evidence type="ECO:0000313" key="2">
    <source>
        <dbReference type="EMBL" id="KXS19640.1"/>
    </source>
</evidence>
<keyword evidence="3" id="KW-1185">Reference proteome</keyword>
<dbReference type="InterPro" id="IPR005349">
    <property type="entry name" value="TMEM14"/>
</dbReference>
<keyword evidence="1" id="KW-1133">Transmembrane helix</keyword>
<keyword evidence="1" id="KW-0812">Transmembrane</keyword>
<protein>
    <submittedName>
        <fullName evidence="2">Uncharacterized protein</fullName>
    </submittedName>
</protein>
<dbReference type="GO" id="GO:0016020">
    <property type="term" value="C:membrane"/>
    <property type="evidence" value="ECO:0007669"/>
    <property type="project" value="InterPro"/>
</dbReference>
<evidence type="ECO:0000313" key="3">
    <source>
        <dbReference type="Proteomes" id="UP000070544"/>
    </source>
</evidence>
<gene>
    <name evidence="2" type="ORF">M427DRAFT_53045</name>
</gene>
<name>A0A139ASB0_GONPJ</name>
<organism evidence="2 3">
    <name type="scientific">Gonapodya prolifera (strain JEL478)</name>
    <name type="common">Monoblepharis prolifera</name>
    <dbReference type="NCBI Taxonomy" id="1344416"/>
    <lineage>
        <taxon>Eukaryota</taxon>
        <taxon>Fungi</taxon>
        <taxon>Fungi incertae sedis</taxon>
        <taxon>Chytridiomycota</taxon>
        <taxon>Chytridiomycota incertae sedis</taxon>
        <taxon>Monoblepharidomycetes</taxon>
        <taxon>Monoblepharidales</taxon>
        <taxon>Gonapodyaceae</taxon>
        <taxon>Gonapodya</taxon>
    </lineage>
</organism>
<sequence>MASLKEQHEANSLERVVGSLSSFSQQIDPMPHFIASSTCLGGGLYAHYAGKSRFGLLSGVLGASYLYAGQLIGSYNSKKYDVALGYNLATVTSAVLTAASVPLIFRSHDFFFSVMAGVGAVSLLANGNKSMQLHAQTSSDRPA</sequence>